<keyword evidence="13" id="KW-1185">Reference proteome</keyword>
<feature type="binding site" evidence="7">
    <location>
        <position position="259"/>
    </location>
    <ligand>
        <name>a divalent metal cation</name>
        <dbReference type="ChEBI" id="CHEBI:60240"/>
    </ligand>
</feature>
<dbReference type="GO" id="GO:0006108">
    <property type="term" value="P:malate metabolic process"/>
    <property type="evidence" value="ECO:0007669"/>
    <property type="project" value="TreeGrafter"/>
</dbReference>
<dbReference type="Gene3D" id="3.40.50.720">
    <property type="entry name" value="NAD(P)-binding Rossmann-like Domain"/>
    <property type="match status" value="1"/>
</dbReference>
<proteinExistence type="inferred from homology"/>
<evidence type="ECO:0000256" key="3">
    <source>
        <dbReference type="ARBA" id="ARBA00022723"/>
    </source>
</evidence>
<evidence type="ECO:0000313" key="11">
    <source>
        <dbReference type="EMBL" id="CAE6500538.1"/>
    </source>
</evidence>
<dbReference type="InterPro" id="IPR037062">
    <property type="entry name" value="Malic_N_dom_sf"/>
</dbReference>
<feature type="domain" description="Malic enzyme N-terminal" evidence="10">
    <location>
        <begin position="70"/>
        <end position="250"/>
    </location>
</feature>
<dbReference type="SUPFAM" id="SSF53223">
    <property type="entry name" value="Aminoacid dehydrogenase-like, N-terminal domain"/>
    <property type="match status" value="1"/>
</dbReference>
<reference evidence="12 13" key="1">
    <citation type="submission" date="2016-10" db="EMBL/GenBank/DDBJ databases">
        <authorList>
            <person name="de Groot N.N."/>
        </authorList>
    </citation>
    <scope>NUCLEOTIDE SEQUENCE [LARGE SCALE GENOMIC DNA]</scope>
    <source>
        <strain evidence="12 13">Nm146</strain>
    </source>
</reference>
<dbReference type="InterPro" id="IPR046346">
    <property type="entry name" value="Aminoacid_DH-like_N_sf"/>
</dbReference>
<feature type="binding site" evidence="6">
    <location>
        <position position="146"/>
    </location>
    <ligand>
        <name>(S)-malate</name>
        <dbReference type="ChEBI" id="CHEBI:15589"/>
    </ligand>
</feature>
<dbReference type="GO" id="GO:0046872">
    <property type="term" value="F:metal ion binding"/>
    <property type="evidence" value="ECO:0007669"/>
    <property type="project" value="UniProtKB-KW"/>
</dbReference>
<dbReference type="PIRSF" id="PIRSF000106">
    <property type="entry name" value="ME"/>
    <property type="match status" value="1"/>
</dbReference>
<comment type="similarity">
    <text evidence="2 8">Belongs to the malic enzymes family.</text>
</comment>
<dbReference type="Pfam" id="PF03949">
    <property type="entry name" value="Malic_M"/>
    <property type="match status" value="1"/>
</dbReference>
<dbReference type="RefSeq" id="WP_090672346.1">
    <property type="nucleotide sequence ID" value="NZ_CAJNAP010000011.1"/>
</dbReference>
<dbReference type="SMART" id="SM00919">
    <property type="entry name" value="Malic_M"/>
    <property type="match status" value="1"/>
</dbReference>
<protein>
    <submittedName>
        <fullName evidence="12">Malate dehydrogenase (Oxaloacetate-decarboxylating)(NADP+)</fullName>
    </submittedName>
</protein>
<keyword evidence="3 7" id="KW-0479">Metal-binding</keyword>
<dbReference type="InterPro" id="IPR012302">
    <property type="entry name" value="Malic_NAD-bd"/>
</dbReference>
<gene>
    <name evidence="11" type="ORF">NMYAN_190036</name>
    <name evidence="12" type="ORF">SAMN05421880_1439</name>
</gene>
<dbReference type="Gene3D" id="3.40.50.10380">
    <property type="entry name" value="Malic enzyme, N-terminal domain"/>
    <property type="match status" value="1"/>
</dbReference>
<feature type="binding site" evidence="6">
    <location>
        <position position="441"/>
    </location>
    <ligand>
        <name>(S)-malate</name>
        <dbReference type="ChEBI" id="CHEBI:15589"/>
    </ligand>
</feature>
<sequence length="536" mass="59695">MKLLRGKSLLDDPAQNKSTAFSREERNRLGLRGLLPYKIADIQTQQKRVLGNLRRKNSDIEKYIFLNSLLERNQRLFYRTMIDHIDEILPLVYTPTVGEACKEFAHIYRNPQGFYITPEDRGEIASILDNWHEKDIRIIVVTDGERILGLGDLGANGMGISIGKTALYVACAGIYPSQCLPVMLDVGTNNQALREDLLYLGYPYPRLTGEAYFSLVDEFVHAVQEKFPNALLQFEDFQSQHAFELLDRYRNQVRCFNDDIQGTAAVTLAGVYSSCRITHKRFADLRIMLLGTGSAASGIGELMVSAFCAAGLSEQDARSRLWFVDRQGLVVSSREHIKSRIRPFAHDHACVSFVEAIERVRPDVLIGATGVAGTFDETIVKKMAECHERPVIIALSNPTSHTECTAEEAYRWSNGRAIFASGSPFPVCRLGESVFKPAQGNNAYIFPGVGLGIVASHARLVTDRMFLTAAKVLADMVLQEEIEVGAIYPSLNRVRTVSHAIAIAVCQVAQQEGLATHELPQDLAAYVRSLMYEPGY</sequence>
<dbReference type="GO" id="GO:0004473">
    <property type="term" value="F:malate dehydrogenase (decarboxylating) (NADP+) activity"/>
    <property type="evidence" value="ECO:0007669"/>
    <property type="project" value="TreeGrafter"/>
</dbReference>
<dbReference type="EMBL" id="CAJNAP010000011">
    <property type="protein sequence ID" value="CAE6500538.1"/>
    <property type="molecule type" value="Genomic_DNA"/>
</dbReference>
<dbReference type="InterPro" id="IPR012301">
    <property type="entry name" value="Malic_N_dom"/>
</dbReference>
<feature type="active site" description="Proton donor" evidence="5">
    <location>
        <position position="164"/>
    </location>
</feature>
<feature type="binding site" evidence="6">
    <location>
        <position position="397"/>
    </location>
    <ligand>
        <name>(S)-malate</name>
        <dbReference type="ChEBI" id="CHEBI:15589"/>
    </ligand>
</feature>
<evidence type="ECO:0000256" key="1">
    <source>
        <dbReference type="ARBA" id="ARBA00001936"/>
    </source>
</evidence>
<dbReference type="InterPro" id="IPR036291">
    <property type="entry name" value="NAD(P)-bd_dom_sf"/>
</dbReference>
<feature type="domain" description="Malic enzyme NAD-binding" evidence="9">
    <location>
        <begin position="260"/>
        <end position="510"/>
    </location>
</feature>
<evidence type="ECO:0000256" key="6">
    <source>
        <dbReference type="PIRSR" id="PIRSR000106-2"/>
    </source>
</evidence>
<evidence type="ECO:0000256" key="8">
    <source>
        <dbReference type="RuleBase" id="RU003427"/>
    </source>
</evidence>
<dbReference type="STRING" id="52442.SAMN05421880_1439"/>
<name>A0A1I4UEG8_9PROT</name>
<dbReference type="GO" id="GO:0051287">
    <property type="term" value="F:NAD binding"/>
    <property type="evidence" value="ECO:0007669"/>
    <property type="project" value="InterPro"/>
</dbReference>
<evidence type="ECO:0000256" key="7">
    <source>
        <dbReference type="PIRSR" id="PIRSR000106-3"/>
    </source>
</evidence>
<dbReference type="PRINTS" id="PR00072">
    <property type="entry name" value="MALOXRDTASE"/>
</dbReference>
<feature type="binding site" evidence="7">
    <location>
        <position position="235"/>
    </location>
    <ligand>
        <name>a divalent metal cation</name>
        <dbReference type="ChEBI" id="CHEBI:60240"/>
    </ligand>
</feature>
<dbReference type="PANTHER" id="PTHR23406">
    <property type="entry name" value="MALIC ENZYME-RELATED"/>
    <property type="match status" value="1"/>
</dbReference>
<comment type="cofactor">
    <cofactor evidence="7">
        <name>Mg(2+)</name>
        <dbReference type="ChEBI" id="CHEBI:18420"/>
    </cofactor>
    <cofactor evidence="7">
        <name>Mn(2+)</name>
        <dbReference type="ChEBI" id="CHEBI:29035"/>
    </cofactor>
    <text evidence="7">Divalent metal cations. Prefers magnesium or manganese.</text>
</comment>
<accession>A0A1I4UEG8</accession>
<reference evidence="11" key="2">
    <citation type="submission" date="2021-02" db="EMBL/GenBank/DDBJ databases">
        <authorList>
            <person name="Han P."/>
        </authorList>
    </citation>
    <scope>NUCLEOTIDE SEQUENCE</scope>
    <source>
        <strain evidence="11">Nitrosomonas nitrosa 18-3D</strain>
    </source>
</reference>
<evidence type="ECO:0000256" key="5">
    <source>
        <dbReference type="PIRSR" id="PIRSR000106-1"/>
    </source>
</evidence>
<dbReference type="SMART" id="SM01274">
    <property type="entry name" value="malic"/>
    <property type="match status" value="1"/>
</dbReference>
<evidence type="ECO:0000313" key="13">
    <source>
        <dbReference type="Proteomes" id="UP000199561"/>
    </source>
</evidence>
<feature type="binding site" evidence="7">
    <location>
        <position position="236"/>
    </location>
    <ligand>
        <name>a divalent metal cation</name>
        <dbReference type="ChEBI" id="CHEBI:60240"/>
    </ligand>
</feature>
<dbReference type="PANTHER" id="PTHR23406:SF90">
    <property type="entry name" value="MALIC ENZYME-RELATED"/>
    <property type="match status" value="1"/>
</dbReference>
<dbReference type="Proteomes" id="UP000199561">
    <property type="component" value="Unassembled WGS sequence"/>
</dbReference>
<dbReference type="SUPFAM" id="SSF51735">
    <property type="entry name" value="NAD(P)-binding Rossmann-fold domains"/>
    <property type="match status" value="1"/>
</dbReference>
<dbReference type="PROSITE" id="PS00331">
    <property type="entry name" value="MALIC_ENZYMES"/>
    <property type="match status" value="1"/>
</dbReference>
<organism evidence="12 13">
    <name type="scientific">Nitrosomonas nitrosa</name>
    <dbReference type="NCBI Taxonomy" id="52442"/>
    <lineage>
        <taxon>Bacteria</taxon>
        <taxon>Pseudomonadati</taxon>
        <taxon>Pseudomonadota</taxon>
        <taxon>Betaproteobacteria</taxon>
        <taxon>Nitrosomonadales</taxon>
        <taxon>Nitrosomonadaceae</taxon>
        <taxon>Nitrosomonas</taxon>
    </lineage>
</organism>
<keyword evidence="4" id="KW-0560">Oxidoreductase</keyword>
<evidence type="ECO:0000259" key="9">
    <source>
        <dbReference type="SMART" id="SM00919"/>
    </source>
</evidence>
<dbReference type="Proteomes" id="UP000601736">
    <property type="component" value="Unassembled WGS sequence"/>
</dbReference>
<evidence type="ECO:0000256" key="2">
    <source>
        <dbReference type="ARBA" id="ARBA00008785"/>
    </source>
</evidence>
<dbReference type="OrthoDB" id="3314528at2"/>
<evidence type="ECO:0000313" key="12">
    <source>
        <dbReference type="EMBL" id="SFM87190.1"/>
    </source>
</evidence>
<comment type="cofactor">
    <cofactor evidence="1">
        <name>Mn(2+)</name>
        <dbReference type="ChEBI" id="CHEBI:29035"/>
    </cofactor>
</comment>
<dbReference type="NCBIfam" id="NF010052">
    <property type="entry name" value="PRK13529.1"/>
    <property type="match status" value="1"/>
</dbReference>
<dbReference type="AlphaFoldDB" id="A0A1I4UEG8"/>
<feature type="active site" description="Proton donor" evidence="5">
    <location>
        <position position="93"/>
    </location>
</feature>
<dbReference type="EMBL" id="FOUF01000043">
    <property type="protein sequence ID" value="SFM87190.1"/>
    <property type="molecule type" value="Genomic_DNA"/>
</dbReference>
<dbReference type="Pfam" id="PF00390">
    <property type="entry name" value="malic"/>
    <property type="match status" value="1"/>
</dbReference>
<dbReference type="InterPro" id="IPR001891">
    <property type="entry name" value="Malic_OxRdtase"/>
</dbReference>
<evidence type="ECO:0000259" key="10">
    <source>
        <dbReference type="SMART" id="SM01274"/>
    </source>
</evidence>
<evidence type="ECO:0000256" key="4">
    <source>
        <dbReference type="ARBA" id="ARBA00023002"/>
    </source>
</evidence>
<dbReference type="CDD" id="cd05312">
    <property type="entry name" value="NAD_bind_1_malic_enz"/>
    <property type="match status" value="1"/>
</dbReference>
<dbReference type="FunFam" id="3.40.50.720:FF:000182">
    <property type="entry name" value="NAD-dependent malic enzyme"/>
    <property type="match status" value="1"/>
</dbReference>
<dbReference type="InterPro" id="IPR015884">
    <property type="entry name" value="Malic_enzyme_CS"/>
</dbReference>